<proteinExistence type="predicted"/>
<evidence type="ECO:0000313" key="2">
    <source>
        <dbReference type="EMBL" id="PTU32138.1"/>
    </source>
</evidence>
<dbReference type="OrthoDB" id="9768262at2"/>
<keyword evidence="3" id="KW-1185">Reference proteome</keyword>
<reference evidence="2 3" key="1">
    <citation type="submission" date="2018-04" db="EMBL/GenBank/DDBJ databases">
        <title>Novel species isolated from glacier.</title>
        <authorList>
            <person name="Liu Q."/>
            <person name="Xin Y.-H."/>
        </authorList>
    </citation>
    <scope>NUCLEOTIDE SEQUENCE [LARGE SCALE GENOMIC DNA]</scope>
    <source>
        <strain evidence="2 3">GT1R17</strain>
    </source>
</reference>
<name>A0A2T5MHV7_9GAMM</name>
<accession>A0A2T5MHV7</accession>
<evidence type="ECO:0000259" key="1">
    <source>
        <dbReference type="Pfam" id="PF01458"/>
    </source>
</evidence>
<dbReference type="PANTHER" id="PTHR43575">
    <property type="entry name" value="PROTEIN ABCI7, CHLOROPLASTIC"/>
    <property type="match status" value="1"/>
</dbReference>
<dbReference type="Proteomes" id="UP000244248">
    <property type="component" value="Unassembled WGS sequence"/>
</dbReference>
<feature type="domain" description="SUF system FeS cluster assembly SufBD core" evidence="1">
    <location>
        <begin position="119"/>
        <end position="317"/>
    </location>
</feature>
<dbReference type="PANTHER" id="PTHR43575:SF1">
    <property type="entry name" value="PROTEIN ABCI7, CHLOROPLASTIC"/>
    <property type="match status" value="1"/>
</dbReference>
<dbReference type="GO" id="GO:0016226">
    <property type="term" value="P:iron-sulfur cluster assembly"/>
    <property type="evidence" value="ECO:0007669"/>
    <property type="project" value="InterPro"/>
</dbReference>
<sequence length="351" mass="38781">MLNNITTALEALPALPAPRRAALDALLKQGLPGKKDEDWRHTDLSILDQLSAADIAPSALNHDYPSAYEDGLDALNTALSGGTQTRTLEGKVELDTGLHQRLKLKVSGDVELVLQDITPSRFATFFAEIEVAPNSRLRLLRVQQADSQAQRLTNLKILLARDAQLDAVTVDLGGRFVRNDLYVHLNEPGAGVQLYGLYAPTGSEHVDNHSWIHHRAPHCSSREFFRGVVSGSARAVFNGKIFVHEKAIKTDSETRVANLLLSKTAEVYAKPELEIYNDDVKCAHGATFGQLDEDAVYYLRARGLDRDMARALLTQAFAQEIIEHISNDELREKITQRFLSRLPQGNTSGKA</sequence>
<organism evidence="2 3">
    <name type="scientific">Stenotrophobium rhamnosiphilum</name>
    <dbReference type="NCBI Taxonomy" id="2029166"/>
    <lineage>
        <taxon>Bacteria</taxon>
        <taxon>Pseudomonadati</taxon>
        <taxon>Pseudomonadota</taxon>
        <taxon>Gammaproteobacteria</taxon>
        <taxon>Nevskiales</taxon>
        <taxon>Nevskiaceae</taxon>
        <taxon>Stenotrophobium</taxon>
    </lineage>
</organism>
<evidence type="ECO:0000313" key="3">
    <source>
        <dbReference type="Proteomes" id="UP000244248"/>
    </source>
</evidence>
<dbReference type="NCBIfam" id="TIGR01981">
    <property type="entry name" value="sufD"/>
    <property type="match status" value="1"/>
</dbReference>
<comment type="caution">
    <text evidence="2">The sequence shown here is derived from an EMBL/GenBank/DDBJ whole genome shotgun (WGS) entry which is preliminary data.</text>
</comment>
<gene>
    <name evidence="2" type="primary">sufD</name>
    <name evidence="2" type="ORF">CJD38_05585</name>
</gene>
<dbReference type="SUPFAM" id="SSF101960">
    <property type="entry name" value="Stabilizer of iron transporter SufD"/>
    <property type="match status" value="1"/>
</dbReference>
<dbReference type="Pfam" id="PF01458">
    <property type="entry name" value="SUFBD_core"/>
    <property type="match status" value="1"/>
</dbReference>
<dbReference type="InterPro" id="IPR055346">
    <property type="entry name" value="Fe-S_cluster_assembly_SufBD"/>
</dbReference>
<dbReference type="InterPro" id="IPR000825">
    <property type="entry name" value="SUF_FeS_clus_asmbl_SufBD_core"/>
</dbReference>
<dbReference type="RefSeq" id="WP_107939330.1">
    <property type="nucleotide sequence ID" value="NZ_QANS01000002.1"/>
</dbReference>
<dbReference type="AlphaFoldDB" id="A0A2T5MHV7"/>
<dbReference type="InterPro" id="IPR037284">
    <property type="entry name" value="SUF_FeS_clus_asmbl_SufBD_sf"/>
</dbReference>
<dbReference type="InterPro" id="IPR011542">
    <property type="entry name" value="SUF_FeS_clus_asmbl_SufD"/>
</dbReference>
<dbReference type="EMBL" id="QANS01000002">
    <property type="protein sequence ID" value="PTU32138.1"/>
    <property type="molecule type" value="Genomic_DNA"/>
</dbReference>
<protein>
    <submittedName>
        <fullName evidence="2">Fe-S cluster assembly protein SufD</fullName>
    </submittedName>
</protein>